<dbReference type="NCBIfam" id="TIGR01409">
    <property type="entry name" value="TAT_signal_seq"/>
    <property type="match status" value="1"/>
</dbReference>
<dbReference type="GO" id="GO:0046872">
    <property type="term" value="F:metal ion binding"/>
    <property type="evidence" value="ECO:0007669"/>
    <property type="project" value="UniProtKB-KW"/>
</dbReference>
<dbReference type="GO" id="GO:0051539">
    <property type="term" value="F:4 iron, 4 sulfur cluster binding"/>
    <property type="evidence" value="ECO:0007669"/>
    <property type="project" value="UniProtKB-KW"/>
</dbReference>
<dbReference type="KEGG" id="cau:Caur_0025"/>
<protein>
    <submittedName>
        <fullName evidence="10">Molybdopterin oxidoreductase</fullName>
    </submittedName>
</protein>
<keyword evidence="5" id="KW-0732">Signal</keyword>
<dbReference type="InterPro" id="IPR006656">
    <property type="entry name" value="Mopterin_OxRdtase"/>
</dbReference>
<dbReference type="GO" id="GO:0043546">
    <property type="term" value="F:molybdopterin cofactor binding"/>
    <property type="evidence" value="ECO:0007669"/>
    <property type="project" value="InterPro"/>
</dbReference>
<dbReference type="InterPro" id="IPR006657">
    <property type="entry name" value="MoPterin_dinucl-bd_dom"/>
</dbReference>
<dbReference type="SUPFAM" id="SSF50692">
    <property type="entry name" value="ADC-like"/>
    <property type="match status" value="1"/>
</dbReference>
<dbReference type="Gene3D" id="3.40.228.10">
    <property type="entry name" value="Dimethylsulfoxide Reductase, domain 2"/>
    <property type="match status" value="1"/>
</dbReference>
<evidence type="ECO:0000256" key="1">
    <source>
        <dbReference type="ARBA" id="ARBA00010312"/>
    </source>
</evidence>
<reference evidence="11" key="1">
    <citation type="journal article" date="2011" name="BMC Genomics">
        <title>Complete genome sequence of the filamentous anoxygenic phototrophic bacterium Chloroflexus aurantiacus.</title>
        <authorList>
            <person name="Tang K.H."/>
            <person name="Barry K."/>
            <person name="Chertkov O."/>
            <person name="Dalin E."/>
            <person name="Han C.S."/>
            <person name="Hauser L.J."/>
            <person name="Honchak B.M."/>
            <person name="Karbach L.E."/>
            <person name="Land M.L."/>
            <person name="Lapidus A."/>
            <person name="Larimer F.W."/>
            <person name="Mikhailova N."/>
            <person name="Pitluck S."/>
            <person name="Pierson B.K."/>
            <person name="Blankenship R.E."/>
        </authorList>
    </citation>
    <scope>NUCLEOTIDE SEQUENCE [LARGE SCALE GENOMIC DNA]</scope>
    <source>
        <strain evidence="11">ATCC 29366 / DSM 635 / J-10-fl</strain>
    </source>
</reference>
<evidence type="ECO:0000256" key="6">
    <source>
        <dbReference type="ARBA" id="ARBA00023002"/>
    </source>
</evidence>
<dbReference type="RefSeq" id="WP_012255936.1">
    <property type="nucleotide sequence ID" value="NC_010175.1"/>
</dbReference>
<dbReference type="GO" id="GO:0016491">
    <property type="term" value="F:oxidoreductase activity"/>
    <property type="evidence" value="ECO:0007669"/>
    <property type="project" value="UniProtKB-KW"/>
</dbReference>
<dbReference type="eggNOG" id="COG0243">
    <property type="taxonomic scope" value="Bacteria"/>
</dbReference>
<evidence type="ECO:0000313" key="10">
    <source>
        <dbReference type="EMBL" id="ABY33280.1"/>
    </source>
</evidence>
<dbReference type="SMART" id="SM00926">
    <property type="entry name" value="Molybdop_Fe4S4"/>
    <property type="match status" value="1"/>
</dbReference>
<dbReference type="Pfam" id="PF00384">
    <property type="entry name" value="Molybdopterin"/>
    <property type="match status" value="1"/>
</dbReference>
<keyword evidence="2" id="KW-0004">4Fe-4S</keyword>
<dbReference type="SUPFAM" id="SSF53706">
    <property type="entry name" value="Formate dehydrogenase/DMSO reductase, domains 1-3"/>
    <property type="match status" value="1"/>
</dbReference>
<dbReference type="InterPro" id="IPR019546">
    <property type="entry name" value="TAT_signal_bac_arc"/>
</dbReference>
<dbReference type="Pfam" id="PF01568">
    <property type="entry name" value="Molydop_binding"/>
    <property type="match status" value="1"/>
</dbReference>
<dbReference type="AlphaFoldDB" id="A9WAQ2"/>
<keyword evidence="3" id="KW-0500">Molybdenum</keyword>
<evidence type="ECO:0000259" key="9">
    <source>
        <dbReference type="PROSITE" id="PS51669"/>
    </source>
</evidence>
<dbReference type="PROSITE" id="PS51669">
    <property type="entry name" value="4FE4S_MOW_BIS_MGD"/>
    <property type="match status" value="1"/>
</dbReference>
<organism evidence="10 11">
    <name type="scientific">Chloroflexus aurantiacus (strain ATCC 29366 / DSM 635 / J-10-fl)</name>
    <dbReference type="NCBI Taxonomy" id="324602"/>
    <lineage>
        <taxon>Bacteria</taxon>
        <taxon>Bacillati</taxon>
        <taxon>Chloroflexota</taxon>
        <taxon>Chloroflexia</taxon>
        <taxon>Chloroflexales</taxon>
        <taxon>Chloroflexineae</taxon>
        <taxon>Chloroflexaceae</taxon>
        <taxon>Chloroflexus</taxon>
    </lineage>
</organism>
<sequence>MKRQPETSTRTDQSMSRRDFLKTSALLGGGAALLGFGPLAGLARGEAPALELPLVDAANSIQTVCLQCNTGCGLKVKLIDGVAAKLEGNPYSPWTMEPPLPFSTPISASGSIDGALCPKGHAGIQTAYDPYRLMRVLKRKPGTPRGGGQWITIDFDQAITEIVEGGDLFGEGPVEGLRALYALKDAKLAKEMANAVNAILAARPEEKPALVEQFKRDFADHLDVLIDPDHPDLGPKNNQFAFVWGRLKNGRGDLVQRFVKKGFGSVNANGHTTVCQGSLYFTGKAMSEQFDPKTGKFSGGQKFYWQADLGNAEFVIFVGTNHFEANYGPTPQSPRITQGVINSRLRYVVLDPRLSKLASKAWKWLPIKPGTDAAFAMAMIRWIIEQQRYNTRFLAAANKAAAAANGEPSWTNATWLVKVKDGVPGKFLRASEIGLTTVVEETDAEGKKTKAYVTADGTRFSFDPFVALVNGVPTPIDPNDPEAAPVIGDLLVDTELNGIAVKSSLQVIYEAASTHTIEEWAAIADVKAEDIIEIAYEFTSHGTRAVADIHRGPSQHTNGFYTNFAFYTLNALIGNFDHRGGLIKPTTYDRLGTKAKGPFEVEKMTNGANVPFGIDLLRTNTAYEKSTLFNGYPARRPWFPLATDVYQEDIPSMGDAYPYQIKVAMFYMSAINYALPAAQTTIEILADPKKIPLIITSDVMVGETSTYADYIFPDLSFLERWEFHGSHPSVPWKVENIRQPAISLPNWPTVKVFGEEIPLSFEALVLAIAERLELPGFGPNGFGEGIPFTRPEHLYLKLAANIAFGEKEDGSDGVPPADYAELEVFRRARRFLPPSVFDEAKWRAAIGNDEQLWRQTVYVLNRGGRYQAYEKGWKGDLAGNPYAKQINLYQEKTATTINSMTGDHLIGYPTYIPAGLAADGTPIVDEGYDLHLVTYKEAMMAKARGIADYWLLALMPENAILINRLDAERLGLRNGDRVRISSASNPDGVWDLQNGTRKPMIGKVKVIEGIRPGVISFPLGWGHFASGASDIVIDGVTIPADPRRAAGIHANAAMRVDPVLGNVTLSDLVGGSAVFYDTKVKLERVG</sequence>
<dbReference type="EnsemblBacteria" id="ABY33280">
    <property type="protein sequence ID" value="ABY33280"/>
    <property type="gene ID" value="Caur_0025"/>
</dbReference>
<name>A9WAQ2_CHLAA</name>
<evidence type="ECO:0000256" key="4">
    <source>
        <dbReference type="ARBA" id="ARBA00022723"/>
    </source>
</evidence>
<dbReference type="PROSITE" id="PS51318">
    <property type="entry name" value="TAT"/>
    <property type="match status" value="1"/>
</dbReference>
<dbReference type="PANTHER" id="PTHR43742">
    <property type="entry name" value="TRIMETHYLAMINE-N-OXIDE REDUCTASE"/>
    <property type="match status" value="1"/>
</dbReference>
<dbReference type="InterPro" id="IPR006963">
    <property type="entry name" value="Mopterin_OxRdtase_4Fe-4S_dom"/>
</dbReference>
<proteinExistence type="inferred from homology"/>
<dbReference type="HOGENOM" id="CLU_008235_0_0_0"/>
<dbReference type="Gene3D" id="3.40.50.740">
    <property type="match status" value="1"/>
</dbReference>
<dbReference type="STRING" id="324602.Caur_0025"/>
<dbReference type="EMBL" id="CP000909">
    <property type="protein sequence ID" value="ABY33280.1"/>
    <property type="molecule type" value="Genomic_DNA"/>
</dbReference>
<dbReference type="PATRIC" id="fig|324602.8.peg.28"/>
<dbReference type="InParanoid" id="A9WAQ2"/>
<evidence type="ECO:0000256" key="8">
    <source>
        <dbReference type="ARBA" id="ARBA00023014"/>
    </source>
</evidence>
<keyword evidence="11" id="KW-1185">Reference proteome</keyword>
<dbReference type="Gene3D" id="2.40.40.20">
    <property type="match status" value="1"/>
</dbReference>
<dbReference type="PANTHER" id="PTHR43742:SF9">
    <property type="entry name" value="TETRATHIONATE REDUCTASE SUBUNIT A"/>
    <property type="match status" value="1"/>
</dbReference>
<evidence type="ECO:0000313" key="11">
    <source>
        <dbReference type="Proteomes" id="UP000002008"/>
    </source>
</evidence>
<dbReference type="Gene3D" id="3.30.200.210">
    <property type="match status" value="1"/>
</dbReference>
<keyword evidence="4" id="KW-0479">Metal-binding</keyword>
<gene>
    <name evidence="10" type="ordered locus">Caur_0025</name>
</gene>
<keyword evidence="7" id="KW-0408">Iron</keyword>
<evidence type="ECO:0000256" key="7">
    <source>
        <dbReference type="ARBA" id="ARBA00023004"/>
    </source>
</evidence>
<dbReference type="InterPro" id="IPR050612">
    <property type="entry name" value="Prok_Mopterin_Oxidored"/>
</dbReference>
<dbReference type="InterPro" id="IPR037946">
    <property type="entry name" value="MopB_CT_Tetrathionate"/>
</dbReference>
<keyword evidence="8" id="KW-0411">Iron-sulfur</keyword>
<dbReference type="Proteomes" id="UP000002008">
    <property type="component" value="Chromosome"/>
</dbReference>
<dbReference type="Pfam" id="PF04879">
    <property type="entry name" value="Molybdop_Fe4S4"/>
    <property type="match status" value="1"/>
</dbReference>
<dbReference type="InterPro" id="IPR009010">
    <property type="entry name" value="Asp_de-COase-like_dom_sf"/>
</dbReference>
<dbReference type="InterPro" id="IPR006311">
    <property type="entry name" value="TAT_signal"/>
</dbReference>
<feature type="domain" description="4Fe-4S Mo/W bis-MGD-type" evidence="9">
    <location>
        <begin position="58"/>
        <end position="131"/>
    </location>
</feature>
<dbReference type="CDD" id="cd02780">
    <property type="entry name" value="MopB_CT_Tetrathionate_Arsenate-R"/>
    <property type="match status" value="1"/>
</dbReference>
<evidence type="ECO:0000256" key="3">
    <source>
        <dbReference type="ARBA" id="ARBA00022505"/>
    </source>
</evidence>
<evidence type="ECO:0000256" key="5">
    <source>
        <dbReference type="ARBA" id="ARBA00022729"/>
    </source>
</evidence>
<comment type="similarity">
    <text evidence="1">Belongs to the prokaryotic molybdopterin-containing oxidoreductase family.</text>
</comment>
<accession>A9WAQ2</accession>
<evidence type="ECO:0000256" key="2">
    <source>
        <dbReference type="ARBA" id="ARBA00022485"/>
    </source>
</evidence>
<keyword evidence="6" id="KW-0560">Oxidoreductase</keyword>